<dbReference type="GO" id="GO:0016787">
    <property type="term" value="F:hydrolase activity"/>
    <property type="evidence" value="ECO:0007669"/>
    <property type="project" value="UniProtKB-KW"/>
</dbReference>
<accession>A0A1M6KBJ3</accession>
<dbReference type="Gene3D" id="3.40.50.1820">
    <property type="entry name" value="alpha/beta hydrolase"/>
    <property type="match status" value="1"/>
</dbReference>
<dbReference type="SUPFAM" id="SSF53474">
    <property type="entry name" value="alpha/beta-Hydrolases"/>
    <property type="match status" value="1"/>
</dbReference>
<keyword evidence="6" id="KW-1185">Reference proteome</keyword>
<dbReference type="STRING" id="198092.SAMN02745194_02839"/>
<dbReference type="InterPro" id="IPR050300">
    <property type="entry name" value="GDXG_lipolytic_enzyme"/>
</dbReference>
<dbReference type="PROSITE" id="PS51257">
    <property type="entry name" value="PROKAR_LIPOPROTEIN"/>
    <property type="match status" value="1"/>
</dbReference>
<keyword evidence="3" id="KW-0732">Signal</keyword>
<keyword evidence="1" id="KW-0378">Hydrolase</keyword>
<gene>
    <name evidence="5" type="ORF">SAMN02745194_02839</name>
</gene>
<reference evidence="5 6" key="1">
    <citation type="submission" date="2016-11" db="EMBL/GenBank/DDBJ databases">
        <authorList>
            <person name="Jaros S."/>
            <person name="Januszkiewicz K."/>
            <person name="Wedrychowicz H."/>
        </authorList>
    </citation>
    <scope>NUCLEOTIDE SEQUENCE [LARGE SCALE GENOMIC DNA]</scope>
    <source>
        <strain evidence="5 6">DSM 14916</strain>
    </source>
</reference>
<name>A0A1M6KBJ3_9PROT</name>
<dbReference type="Proteomes" id="UP000184387">
    <property type="component" value="Unassembled WGS sequence"/>
</dbReference>
<feature type="compositionally biased region" description="Basic and acidic residues" evidence="2">
    <location>
        <begin position="417"/>
        <end position="430"/>
    </location>
</feature>
<dbReference type="EMBL" id="FQZF01000016">
    <property type="protein sequence ID" value="SHJ56321.1"/>
    <property type="molecule type" value="Genomic_DNA"/>
</dbReference>
<evidence type="ECO:0000313" key="5">
    <source>
        <dbReference type="EMBL" id="SHJ56321.1"/>
    </source>
</evidence>
<evidence type="ECO:0000256" key="2">
    <source>
        <dbReference type="SAM" id="MobiDB-lite"/>
    </source>
</evidence>
<dbReference type="RefSeq" id="WP_073135830.1">
    <property type="nucleotide sequence ID" value="NZ_FQZF01000016.1"/>
</dbReference>
<protein>
    <submittedName>
        <fullName evidence="5">Acetyl esterase/lipase</fullName>
    </submittedName>
</protein>
<dbReference type="AlphaFoldDB" id="A0A1M6KBJ3"/>
<evidence type="ECO:0000256" key="1">
    <source>
        <dbReference type="ARBA" id="ARBA00022801"/>
    </source>
</evidence>
<dbReference type="PANTHER" id="PTHR48081:SF9">
    <property type="entry name" value="CARBOXYLESTERASE"/>
    <property type="match status" value="1"/>
</dbReference>
<evidence type="ECO:0000313" key="6">
    <source>
        <dbReference type="Proteomes" id="UP000184387"/>
    </source>
</evidence>
<dbReference type="Pfam" id="PF07859">
    <property type="entry name" value="Abhydrolase_3"/>
    <property type="match status" value="1"/>
</dbReference>
<feature type="region of interest" description="Disordered" evidence="2">
    <location>
        <begin position="406"/>
        <end position="439"/>
    </location>
</feature>
<proteinExistence type="predicted"/>
<feature type="domain" description="Alpha/beta hydrolase fold-3" evidence="4">
    <location>
        <begin position="63"/>
        <end position="147"/>
    </location>
</feature>
<organism evidence="5 6">
    <name type="scientific">Muricoccus roseus</name>
    <dbReference type="NCBI Taxonomy" id="198092"/>
    <lineage>
        <taxon>Bacteria</taxon>
        <taxon>Pseudomonadati</taxon>
        <taxon>Pseudomonadota</taxon>
        <taxon>Alphaproteobacteria</taxon>
        <taxon>Acetobacterales</taxon>
        <taxon>Roseomonadaceae</taxon>
        <taxon>Muricoccus</taxon>
    </lineage>
</organism>
<evidence type="ECO:0000259" key="4">
    <source>
        <dbReference type="Pfam" id="PF07859"/>
    </source>
</evidence>
<feature type="signal peptide" evidence="3">
    <location>
        <begin position="1"/>
        <end position="23"/>
    </location>
</feature>
<dbReference type="InterPro" id="IPR029058">
    <property type="entry name" value="AB_hydrolase_fold"/>
</dbReference>
<dbReference type="InterPro" id="IPR013094">
    <property type="entry name" value="AB_hydrolase_3"/>
</dbReference>
<feature type="chain" id="PRO_5012093348" evidence="3">
    <location>
        <begin position="24"/>
        <end position="439"/>
    </location>
</feature>
<dbReference type="PANTHER" id="PTHR48081">
    <property type="entry name" value="AB HYDROLASE SUPERFAMILY PROTEIN C4A8.06C"/>
    <property type="match status" value="1"/>
</dbReference>
<sequence>MIPRRLLLSLPLVATACSPFDLANGLTPAGGTRVSAGLPYGAGDRARYDLYTPEGAAPDAPLLIFFYGGGWRAGERADYAFAARSLASLGVLVAVPDYRLFPEVRWPAFVEDGAAAVRAIRAGEGKGRFVFLIGHSAGAFIALALATDPRWLGDGRATLAGAIGLAGPYAFGPEDDPRGIFTSAPEGHARVAPADPLAIRGAPPLLLLQGEADHTVRPAQATRFASLASAQGVSVTTRLYPGLGHVGIGAALAPPLRALGLEGAPVLDDIRRWLETRRAAHSTGLDPEGLLVRPADLGPGSQTALRTLSGHDLEGVLARIRAHPGIDRLQRREGGFAIHSINRAVALEPGDWLPGHAHRAIQPLPIRIGLAAWEGETVEEGPEIREDDGAAIPGFPAIPVRINPHRIDAAAASAETTARKSKDGGQDQHADNNQTKGPQ</sequence>
<evidence type="ECO:0000256" key="3">
    <source>
        <dbReference type="SAM" id="SignalP"/>
    </source>
</evidence>
<dbReference type="OrthoDB" id="9771666at2"/>